<sequence>MQQYSKCGMDCSLCPWSKSVRQTMNNEGFQEFRTRCKSVLGYSPSESFSNCVGCQTPNEEIPPKSYLPTPNCKVRKCVQFSEIENCAYCSNFPCPTIDYIAGLWTREKLEKQRKTKISDLDYQQIVEPFEGLRHLNEIRQDIAPSDYKKPKLFPSLDYKIVPFPAHFTRYKEKMNDMMKLYEQLCRLYSNSDNTYAGQQSYKEFRRFTYNFFWIMGKFGIFELKEKKIVIDQVTFMREKKKKNLTRRNHFFKMLKSFGIRIEELNFTKKTGNLKMSFDLSIGGSNVLHGLQIYINELDKNFGKNATRHLSKADFLLFSEPK</sequence>
<dbReference type="KEGG" id="psyt:DSAG12_00232"/>
<organism evidence="1 2">
    <name type="scientific">Promethearchaeum syntrophicum</name>
    <dbReference type="NCBI Taxonomy" id="2594042"/>
    <lineage>
        <taxon>Archaea</taxon>
        <taxon>Promethearchaeati</taxon>
        <taxon>Promethearchaeota</taxon>
        <taxon>Promethearchaeia</taxon>
        <taxon>Promethearchaeales</taxon>
        <taxon>Promethearchaeaceae</taxon>
        <taxon>Promethearchaeum</taxon>
    </lineage>
</organism>
<protein>
    <submittedName>
        <fullName evidence="1">DUF3795 domain-containing protein</fullName>
    </submittedName>
</protein>
<dbReference type="EMBL" id="CP042905">
    <property type="protein sequence ID" value="QEE14419.1"/>
    <property type="molecule type" value="Genomic_DNA"/>
</dbReference>
<proteinExistence type="predicted"/>
<dbReference type="GeneID" id="41328235"/>
<accession>A0A5B9D5M6</accession>
<evidence type="ECO:0000313" key="2">
    <source>
        <dbReference type="Proteomes" id="UP000321408"/>
    </source>
</evidence>
<dbReference type="AlphaFoldDB" id="A0A5B9D5M6"/>
<gene>
    <name evidence="1" type="ORF">DSAG12_00232</name>
</gene>
<evidence type="ECO:0000313" key="1">
    <source>
        <dbReference type="EMBL" id="QEE14419.1"/>
    </source>
</evidence>
<reference evidence="1 2" key="1">
    <citation type="journal article" date="2020" name="Nature">
        <title>Isolation of an archaeon at the prokaryote-eukaryote interface.</title>
        <authorList>
            <person name="Imachi H."/>
            <person name="Nobu M.K."/>
            <person name="Nakahara N."/>
            <person name="Morono Y."/>
            <person name="Ogawara M."/>
            <person name="Takaki Y."/>
            <person name="Takano Y."/>
            <person name="Uematsu K."/>
            <person name="Ikuta T."/>
            <person name="Ito M."/>
            <person name="Matsui Y."/>
            <person name="Miyazaki M."/>
            <person name="Murata K."/>
            <person name="Saito Y."/>
            <person name="Sakai S."/>
            <person name="Song C."/>
            <person name="Tasumi E."/>
            <person name="Yamanaka Y."/>
            <person name="Yamaguchi T."/>
            <person name="Kamagata Y."/>
            <person name="Tamaki H."/>
            <person name="Takai K."/>
        </authorList>
    </citation>
    <scope>NUCLEOTIDE SEQUENCE [LARGE SCALE GENOMIC DNA]</scope>
    <source>
        <strain evidence="1 2">MK-D1</strain>
    </source>
</reference>
<dbReference type="RefSeq" id="WP_147661374.1">
    <property type="nucleotide sequence ID" value="NZ_CP042905.2"/>
</dbReference>
<dbReference type="Proteomes" id="UP000321408">
    <property type="component" value="Chromosome"/>
</dbReference>
<name>A0A5B9D5M6_9ARCH</name>
<keyword evidence="2" id="KW-1185">Reference proteome</keyword>
<reference evidence="1 2" key="2">
    <citation type="journal article" date="2024" name="Int. J. Syst. Evol. Microbiol.">
        <title>Promethearchaeum syntrophicum gen. nov., sp. nov., an anaerobic, obligately syntrophic archaeon, the first isolate of the lineage 'Asgard' archaea, and proposal of the new archaeal phylum Promethearchaeota phyl. nov. and kingdom Promethearchaeati regn. nov.</title>
        <authorList>
            <person name="Imachi H."/>
            <person name="Nobu M.K."/>
            <person name="Kato S."/>
            <person name="Takaki Y."/>
            <person name="Miyazaki M."/>
            <person name="Miyata M."/>
            <person name="Ogawara M."/>
            <person name="Saito Y."/>
            <person name="Sakai S."/>
            <person name="Tahara Y.O."/>
            <person name="Takano Y."/>
            <person name="Tasumi E."/>
            <person name="Uematsu K."/>
            <person name="Yoshimura T."/>
            <person name="Itoh T."/>
            <person name="Ohkuma M."/>
            <person name="Takai K."/>
        </authorList>
    </citation>
    <scope>NUCLEOTIDE SEQUENCE [LARGE SCALE GENOMIC DNA]</scope>
    <source>
        <strain evidence="1 2">MK-D1</strain>
    </source>
</reference>
<dbReference type="InterPro" id="IPR024227">
    <property type="entry name" value="DUF3795"/>
</dbReference>
<dbReference type="Pfam" id="PF12675">
    <property type="entry name" value="DUF3795"/>
    <property type="match status" value="1"/>
</dbReference>